<dbReference type="RefSeq" id="WP_262427894.1">
    <property type="nucleotide sequence ID" value="NZ_JACRTJ010000025.1"/>
</dbReference>
<dbReference type="SUPFAM" id="SSF103032">
    <property type="entry name" value="Hypothetical protein YwqG"/>
    <property type="match status" value="1"/>
</dbReference>
<dbReference type="Pfam" id="PF09234">
    <property type="entry name" value="DUF1963"/>
    <property type="match status" value="1"/>
</dbReference>
<protein>
    <submittedName>
        <fullName evidence="1">DUF1963 domain-containing protein</fullName>
    </submittedName>
</protein>
<evidence type="ECO:0000313" key="1">
    <source>
        <dbReference type="EMBL" id="MBC8599768.1"/>
    </source>
</evidence>
<reference evidence="1 2" key="1">
    <citation type="submission" date="2020-08" db="EMBL/GenBank/DDBJ databases">
        <title>Genome public.</title>
        <authorList>
            <person name="Liu C."/>
            <person name="Sun Q."/>
        </authorList>
    </citation>
    <scope>NUCLEOTIDE SEQUENCE [LARGE SCALE GENOMIC DNA]</scope>
    <source>
        <strain evidence="1 2">BX10</strain>
    </source>
</reference>
<dbReference type="Gene3D" id="2.30.320.10">
    <property type="entry name" value="YwqG-like"/>
    <property type="match status" value="1"/>
</dbReference>
<gene>
    <name evidence="1" type="ORF">H8708_11115</name>
</gene>
<dbReference type="PANTHER" id="PTHR36436">
    <property type="entry name" value="SLL5081 PROTEIN"/>
    <property type="match status" value="1"/>
</dbReference>
<accession>A0ABR7NUG8</accession>
<dbReference type="EMBL" id="JACRTJ010000025">
    <property type="protein sequence ID" value="MBC8599768.1"/>
    <property type="molecule type" value="Genomic_DNA"/>
</dbReference>
<proteinExistence type="predicted"/>
<dbReference type="Proteomes" id="UP000647491">
    <property type="component" value="Unassembled WGS sequence"/>
</dbReference>
<comment type="caution">
    <text evidence="1">The sequence shown here is derived from an EMBL/GenBank/DDBJ whole genome shotgun (WGS) entry which is preliminary data.</text>
</comment>
<name>A0ABR7NUG8_9FIRM</name>
<organism evidence="1 2">
    <name type="scientific">Enterocloster hominis</name>
    <name type="common">ex Liu et al. 2021</name>
    <dbReference type="NCBI Taxonomy" id="2763663"/>
    <lineage>
        <taxon>Bacteria</taxon>
        <taxon>Bacillati</taxon>
        <taxon>Bacillota</taxon>
        <taxon>Clostridia</taxon>
        <taxon>Lachnospirales</taxon>
        <taxon>Lachnospiraceae</taxon>
        <taxon>Enterocloster</taxon>
    </lineage>
</organism>
<evidence type="ECO:0000313" key="2">
    <source>
        <dbReference type="Proteomes" id="UP000647491"/>
    </source>
</evidence>
<dbReference type="InterPro" id="IPR035948">
    <property type="entry name" value="YwqG-like_sf"/>
</dbReference>
<dbReference type="InterPro" id="IPR015315">
    <property type="entry name" value="DUF1963"/>
</dbReference>
<keyword evidence="2" id="KW-1185">Reference proteome</keyword>
<sequence length="282" mass="32774">MSIKEKLELLGKNSIRLKIEGKETYKLGATRFGGQPDVPADFVWPAYEGESYDNVVKDRPLTFLAQFNCAELARFDTEHLLPDHGLLSFFYETDTQCWGYDPKDKGCSRVYWFEDISALAAADFPADMEDDFRFPMVRIKMDSKNSYPSWQDFSEAFPDEEDYDAFDSAWAERMEEDPEGLENRSQLLGWPFIIQNSMFAECDLVTQGYYLGNGWGKIPKEIRQRAEGSARDRWLLLFQLDTVECGGFELMFGDCGHIYFYITKEDLAACRFDRIWLILQCY</sequence>
<dbReference type="PANTHER" id="PTHR36436:SF6">
    <property type="entry name" value="SLL5081 PROTEIN"/>
    <property type="match status" value="1"/>
</dbReference>